<organism evidence="1 2">
    <name type="scientific">Streptomyces violaceus</name>
    <name type="common">Streptomyces venezuelae</name>
    <dbReference type="NCBI Taxonomy" id="1936"/>
    <lineage>
        <taxon>Bacteria</taxon>
        <taxon>Bacillati</taxon>
        <taxon>Actinomycetota</taxon>
        <taxon>Actinomycetes</taxon>
        <taxon>Kitasatosporales</taxon>
        <taxon>Streptomycetaceae</taxon>
        <taxon>Streptomyces</taxon>
    </lineage>
</organism>
<gene>
    <name evidence="1" type="ORF">RI060_09360</name>
</gene>
<keyword evidence="2" id="KW-1185">Reference proteome</keyword>
<evidence type="ECO:0000313" key="2">
    <source>
        <dbReference type="Proteomes" id="UP001249394"/>
    </source>
</evidence>
<evidence type="ECO:0000313" key="1">
    <source>
        <dbReference type="EMBL" id="WND17539.1"/>
    </source>
</evidence>
<proteinExistence type="predicted"/>
<accession>A0ABY9U582</accession>
<dbReference type="EMBL" id="CP134213">
    <property type="protein sequence ID" value="WND17539.1"/>
    <property type="molecule type" value="Genomic_DNA"/>
</dbReference>
<dbReference type="Proteomes" id="UP001249394">
    <property type="component" value="Chromosome"/>
</dbReference>
<sequence length="110" mass="11934">MTRPDDAGLGALRDAGLGALRDAGLGALRDAGLGALRDAGLGALRDAGLDDRVCRDLWDQSPKVLAHRPGHRYELRLPHVCPETLTVTSQVLLPAYRQELRHVLLLPVNR</sequence>
<reference evidence="1 2" key="1">
    <citation type="submission" date="2023-09" db="EMBL/GenBank/DDBJ databases">
        <title>The genome sequence of Streptomyces anthocyanicus.</title>
        <authorList>
            <person name="Mo P."/>
        </authorList>
    </citation>
    <scope>NUCLEOTIDE SEQUENCE [LARGE SCALE GENOMIC DNA]</scope>
    <source>
        <strain evidence="1 2">JCM 4387</strain>
    </source>
</reference>
<name>A0ABY9U582_STRVL</name>
<protein>
    <submittedName>
        <fullName evidence="1">Uncharacterized protein</fullName>
    </submittedName>
</protein>